<accession>W7CVM9</accession>
<dbReference type="AlphaFoldDB" id="W7CVM9"/>
<organism evidence="1 2">
    <name type="scientific">Brochothrix campestris FSL F6-1037</name>
    <dbReference type="NCBI Taxonomy" id="1265861"/>
    <lineage>
        <taxon>Bacteria</taxon>
        <taxon>Bacillati</taxon>
        <taxon>Bacillota</taxon>
        <taxon>Bacilli</taxon>
        <taxon>Bacillales</taxon>
        <taxon>Listeriaceae</taxon>
        <taxon>Brochothrix</taxon>
    </lineage>
</organism>
<dbReference type="SUPFAM" id="SSF56796">
    <property type="entry name" value="Dehydroquinate synthase-like"/>
    <property type="match status" value="1"/>
</dbReference>
<keyword evidence="2" id="KW-1185">Reference proteome</keyword>
<dbReference type="STRING" id="1265861.BCAMP_10290"/>
<dbReference type="PATRIC" id="fig|1265861.3.peg.2020"/>
<name>W7CVM9_9LIST</name>
<dbReference type="Proteomes" id="UP000019243">
    <property type="component" value="Unassembled WGS sequence"/>
</dbReference>
<sequence length="83" mass="9328">MKKLQMQTTIYTGEGALEALATYTNKKIFIVTDPFMVSSGLLEQVMVHFDSSNTTAVLVRLPLIHRLKQSLLGLKQCKRSKES</sequence>
<comment type="caution">
    <text evidence="1">The sequence shown here is derived from an EMBL/GenBank/DDBJ whole genome shotgun (WGS) entry which is preliminary data.</text>
</comment>
<dbReference type="Gene3D" id="3.40.50.1970">
    <property type="match status" value="1"/>
</dbReference>
<evidence type="ECO:0000313" key="2">
    <source>
        <dbReference type="Proteomes" id="UP000019243"/>
    </source>
</evidence>
<proteinExistence type="predicted"/>
<protein>
    <submittedName>
        <fullName evidence="1">Propanol dehydrogenase</fullName>
    </submittedName>
</protein>
<dbReference type="EMBL" id="AODH01000044">
    <property type="protein sequence ID" value="EUJ36978.1"/>
    <property type="molecule type" value="Genomic_DNA"/>
</dbReference>
<evidence type="ECO:0000313" key="1">
    <source>
        <dbReference type="EMBL" id="EUJ36978.1"/>
    </source>
</evidence>
<reference evidence="1 2" key="1">
    <citation type="submission" date="2012-12" db="EMBL/GenBank/DDBJ databases">
        <title>Novel taxa of Listeriaceae from agricultural environments in the United States.</title>
        <authorList>
            <person name="den Bakker H.C."/>
            <person name="Allred A."/>
            <person name="Warchocki S."/>
            <person name="Wright E.M."/>
            <person name="Burrell A."/>
            <person name="Nightingale K.K."/>
            <person name="Kephart D."/>
            <person name="Wiedmann M."/>
        </authorList>
    </citation>
    <scope>NUCLEOTIDE SEQUENCE [LARGE SCALE GENOMIC DNA]</scope>
    <source>
        <strain evidence="1 2">FSL F6-1037</strain>
    </source>
</reference>
<gene>
    <name evidence="1" type="ORF">BCAMP_10290</name>
</gene>